<protein>
    <submittedName>
        <fullName evidence="1">Copper resistance protein</fullName>
    </submittedName>
</protein>
<accession>A0ABQ4PKA9</accession>
<keyword evidence="2" id="KW-1185">Reference proteome</keyword>
<organism evidence="1 2">
    <name type="scientific">Shewanella algidipiscicola</name>
    <dbReference type="NCBI Taxonomy" id="614070"/>
    <lineage>
        <taxon>Bacteria</taxon>
        <taxon>Pseudomonadati</taxon>
        <taxon>Pseudomonadota</taxon>
        <taxon>Gammaproteobacteria</taxon>
        <taxon>Alteromonadales</taxon>
        <taxon>Shewanellaceae</taxon>
        <taxon>Shewanella</taxon>
    </lineage>
</organism>
<evidence type="ECO:0000313" key="1">
    <source>
        <dbReference type="EMBL" id="GIU47565.1"/>
    </source>
</evidence>
<comment type="caution">
    <text evidence="1">The sequence shown here is derived from an EMBL/GenBank/DDBJ whole genome shotgun (WGS) entry which is preliminary data.</text>
</comment>
<evidence type="ECO:0000313" key="2">
    <source>
        <dbReference type="Proteomes" id="UP000761574"/>
    </source>
</evidence>
<dbReference type="RefSeq" id="WP_110457401.1">
    <property type="nucleotide sequence ID" value="NZ_BPFB01000023.1"/>
</dbReference>
<dbReference type="Gene3D" id="2.40.128.640">
    <property type="match status" value="1"/>
</dbReference>
<name>A0ABQ4PKA9_9GAMM</name>
<proteinExistence type="predicted"/>
<dbReference type="Proteomes" id="UP000761574">
    <property type="component" value="Unassembled WGS sequence"/>
</dbReference>
<dbReference type="EMBL" id="BPFB01000023">
    <property type="protein sequence ID" value="GIU47565.1"/>
    <property type="molecule type" value="Genomic_DNA"/>
</dbReference>
<dbReference type="InterPro" id="IPR007298">
    <property type="entry name" value="Cu-R_lipoprotein_NlpE"/>
</dbReference>
<gene>
    <name evidence="1" type="primary">nlpE</name>
    <name evidence="1" type="ORF">TUM4630_21880</name>
</gene>
<dbReference type="Pfam" id="PF04170">
    <property type="entry name" value="NlpE"/>
    <property type="match status" value="1"/>
</dbReference>
<sequence>MKPQLILFGALTLAACNPESPAPAAPTASEITSESAVSIGDNSQNALDWPGEYSGVLPCASCGGIETHLVLNADLSYRLTQRYLGESDEPIIEEGNFTWNERGSAISLTNDATPMQFQVGENQLFMLDQDGKRITGALAEHYRLAKNQ</sequence>
<dbReference type="PROSITE" id="PS51257">
    <property type="entry name" value="PROKAR_LIPOPROTEIN"/>
    <property type="match status" value="1"/>
</dbReference>
<reference evidence="1 2" key="1">
    <citation type="submission" date="2021-05" db="EMBL/GenBank/DDBJ databases">
        <title>Molecular characterization for Shewanella algae harboring chromosomal blaOXA-55-like strains isolated from clinical and environment sample.</title>
        <authorList>
            <person name="Ohama Y."/>
            <person name="Aoki K."/>
            <person name="Harada S."/>
            <person name="Moriya K."/>
            <person name="Ishii Y."/>
            <person name="Tateda K."/>
        </authorList>
    </citation>
    <scope>NUCLEOTIDE SEQUENCE [LARGE SCALE GENOMIC DNA]</scope>
    <source>
        <strain evidence="1 2">LMG 23746</strain>
    </source>
</reference>